<name>A0A383AKA3_9ZZZZ</name>
<feature type="transmembrane region" description="Helical" evidence="1">
    <location>
        <begin position="20"/>
        <end position="40"/>
    </location>
</feature>
<feature type="non-terminal residue" evidence="2">
    <location>
        <position position="251"/>
    </location>
</feature>
<feature type="transmembrane region" description="Helical" evidence="1">
    <location>
        <begin position="47"/>
        <end position="64"/>
    </location>
</feature>
<keyword evidence="1" id="KW-0812">Transmembrane</keyword>
<accession>A0A383AKA3</accession>
<feature type="non-terminal residue" evidence="2">
    <location>
        <position position="1"/>
    </location>
</feature>
<gene>
    <name evidence="2" type="ORF">METZ01_LOCUS460382</name>
</gene>
<keyword evidence="1" id="KW-0472">Membrane</keyword>
<protein>
    <recommendedName>
        <fullName evidence="3">Sulfatase N-terminal domain-containing protein</fullName>
    </recommendedName>
</protein>
<reference evidence="2" key="1">
    <citation type="submission" date="2018-05" db="EMBL/GenBank/DDBJ databases">
        <authorList>
            <person name="Lanie J.A."/>
            <person name="Ng W.-L."/>
            <person name="Kazmierczak K.M."/>
            <person name="Andrzejewski T.M."/>
            <person name="Davidsen T.M."/>
            <person name="Wayne K.J."/>
            <person name="Tettelin H."/>
            <person name="Glass J.I."/>
            <person name="Rusch D."/>
            <person name="Podicherti R."/>
            <person name="Tsui H.-C.T."/>
            <person name="Winkler M.E."/>
        </authorList>
    </citation>
    <scope>NUCLEOTIDE SEQUENCE</scope>
</reference>
<sequence length="251" mass="28727">PILVLFRGNLAQLYLEDLVLPFLLLLIPIILLVVGFSFFFRSSTKSGLFVSLMIILFFSYGHIFQALNKAIINLQISHAIFVVPFLVICILGFLYCLKTKRKLNNITLILNVVAITIIAVTSTQLIVYDFNSYYIFEDDVGTSTQFHLTDSLGEYPDIYYIILDEYAGSKTLNDTFDYDNSEFINFLNTAGFSTPLQTQSNYFVSFLSLSSTLNMQYVNFYTDEVGIDSKDRRLAHNLMHDNRIMQILESN</sequence>
<proteinExistence type="predicted"/>
<dbReference type="EMBL" id="UINC01192402">
    <property type="protein sequence ID" value="SVE07528.1"/>
    <property type="molecule type" value="Genomic_DNA"/>
</dbReference>
<keyword evidence="1" id="KW-1133">Transmembrane helix</keyword>
<evidence type="ECO:0000313" key="2">
    <source>
        <dbReference type="EMBL" id="SVE07528.1"/>
    </source>
</evidence>
<feature type="transmembrane region" description="Helical" evidence="1">
    <location>
        <begin position="108"/>
        <end position="128"/>
    </location>
</feature>
<dbReference type="AlphaFoldDB" id="A0A383AKA3"/>
<feature type="transmembrane region" description="Helical" evidence="1">
    <location>
        <begin position="76"/>
        <end position="96"/>
    </location>
</feature>
<organism evidence="2">
    <name type="scientific">marine metagenome</name>
    <dbReference type="NCBI Taxonomy" id="408172"/>
    <lineage>
        <taxon>unclassified sequences</taxon>
        <taxon>metagenomes</taxon>
        <taxon>ecological metagenomes</taxon>
    </lineage>
</organism>
<evidence type="ECO:0008006" key="3">
    <source>
        <dbReference type="Google" id="ProtNLM"/>
    </source>
</evidence>
<evidence type="ECO:0000256" key="1">
    <source>
        <dbReference type="SAM" id="Phobius"/>
    </source>
</evidence>